<protein>
    <submittedName>
        <fullName evidence="3">Uncharacterized protein</fullName>
    </submittedName>
</protein>
<dbReference type="EMBL" id="PNIM01000011">
    <property type="protein sequence ID" value="PMB75573.1"/>
    <property type="molecule type" value="Genomic_DNA"/>
</dbReference>
<dbReference type="EMBL" id="JADEZV010000002">
    <property type="protein sequence ID" value="MBE9391297.1"/>
    <property type="molecule type" value="Genomic_DNA"/>
</dbReference>
<evidence type="ECO:0000313" key="1">
    <source>
        <dbReference type="EMBL" id="HEW64348.1"/>
    </source>
</evidence>
<dbReference type="Proteomes" id="UP000237153">
    <property type="component" value="Unassembled WGS sequence"/>
</dbReference>
<evidence type="ECO:0000313" key="3">
    <source>
        <dbReference type="EMBL" id="PMB75573.1"/>
    </source>
</evidence>
<dbReference type="Proteomes" id="UP000652307">
    <property type="component" value="Unassembled WGS sequence"/>
</dbReference>
<dbReference type="AlphaFoldDB" id="A0A2J6N2Y2"/>
<comment type="caution">
    <text evidence="3">The sequence shown here is derived from an EMBL/GenBank/DDBJ whole genome shotgun (WGS) entry which is preliminary data.</text>
</comment>
<dbReference type="RefSeq" id="WP_014557868.1">
    <property type="nucleotide sequence ID" value="NZ_JADEZV010000002.1"/>
</dbReference>
<dbReference type="Proteomes" id="UP000886076">
    <property type="component" value="Unassembled WGS sequence"/>
</dbReference>
<accession>A0A2J6N2Y2</accession>
<reference evidence="1" key="2">
    <citation type="journal article" date="2020" name="mSystems">
        <title>Genome- and Community-Level Interaction Insights into Carbon Utilization and Element Cycling Functions of Hydrothermarchaeota in Hydrothermal Sediment.</title>
        <authorList>
            <person name="Zhou Z."/>
            <person name="Liu Y."/>
            <person name="Xu W."/>
            <person name="Pan J."/>
            <person name="Luo Z.H."/>
            <person name="Li M."/>
        </authorList>
    </citation>
    <scope>NUCLEOTIDE SEQUENCE [LARGE SCALE GENOMIC DNA]</scope>
    <source>
        <strain evidence="1">SpSt-1261</strain>
    </source>
</reference>
<evidence type="ECO:0000313" key="2">
    <source>
        <dbReference type="EMBL" id="MBE9391297.1"/>
    </source>
</evidence>
<gene>
    <name evidence="3" type="ORF">C0188_02635</name>
    <name evidence="1" type="ORF">ENO39_04765</name>
    <name evidence="2" type="ORF">IOK49_04320</name>
</gene>
<name>A0A2J6N2Y2_9CREN</name>
<dbReference type="EMBL" id="DSFH01000059">
    <property type="protein sequence ID" value="HEW64348.1"/>
    <property type="molecule type" value="Genomic_DNA"/>
</dbReference>
<proteinExistence type="predicted"/>
<sequence>MAEKGKEKEVWIEEKIKILDEKYKNASEEIDDLFQSTLNEFEHLLKSKGKEYSEKLKERK</sequence>
<organism evidence="3 4">
    <name type="scientific">Fervidicoccus fontis</name>
    <dbReference type="NCBI Taxonomy" id="683846"/>
    <lineage>
        <taxon>Archaea</taxon>
        <taxon>Thermoproteota</taxon>
        <taxon>Thermoprotei</taxon>
        <taxon>Fervidicoccales</taxon>
        <taxon>Fervidicoccaceae</taxon>
        <taxon>Fervidicoccus</taxon>
    </lineage>
</organism>
<evidence type="ECO:0000313" key="4">
    <source>
        <dbReference type="Proteomes" id="UP000237153"/>
    </source>
</evidence>
<dbReference type="GeneID" id="12449812"/>
<reference evidence="3 4" key="1">
    <citation type="submission" date="2018-01" db="EMBL/GenBank/DDBJ databases">
        <title>Metagenomic assembled genomes from two thermal pools in the Uzon Caldera, Kamchatka, Russia.</title>
        <authorList>
            <person name="Wilkins L."/>
            <person name="Ettinger C."/>
        </authorList>
    </citation>
    <scope>NUCLEOTIDE SEQUENCE [LARGE SCALE GENOMIC DNA]</scope>
    <source>
        <strain evidence="3">ZAV-06</strain>
    </source>
</reference>
<reference evidence="2" key="3">
    <citation type="submission" date="2020-10" db="EMBL/GenBank/DDBJ databases">
        <title>Fervidococcus fontis strain 3639Fd - the first crenarchaeon capable of growth on lipids.</title>
        <authorList>
            <person name="Kochetkova T.V."/>
            <person name="Elcheninov A.G."/>
            <person name="Toschakov S.V."/>
            <person name="Kublanov I.V."/>
        </authorList>
    </citation>
    <scope>NUCLEOTIDE SEQUENCE</scope>
    <source>
        <strain evidence="2">3639Fd</strain>
    </source>
</reference>